<sequence>KFWPADVHIIGKDIIWHHSVIWGSLLLSAGLKLPKTLLVHGFITVGGQKMSKSLGNVIDPFQLVKKYGTDSVRYFLLREIPPTEDGDFTYQKFEGRYNSDLASGLGNLVARVITLATKLKVKSEKLKVTVQNQKVVDNTWKKYKKALEEFKFNEAFFSF</sequence>
<comment type="caution">
    <text evidence="7">The sequence shown here is derived from an EMBL/GenBank/DDBJ whole genome shotgun (WGS) entry which is preliminary data.</text>
</comment>
<feature type="non-terminal residue" evidence="7">
    <location>
        <position position="1"/>
    </location>
</feature>
<evidence type="ECO:0000256" key="5">
    <source>
        <dbReference type="ARBA" id="ARBA00023146"/>
    </source>
</evidence>
<dbReference type="GO" id="GO:0005524">
    <property type="term" value="F:ATP binding"/>
    <property type="evidence" value="ECO:0007669"/>
    <property type="project" value="UniProtKB-KW"/>
</dbReference>
<name>X1MDQ6_9ZZZZ</name>
<evidence type="ECO:0000256" key="4">
    <source>
        <dbReference type="ARBA" id="ARBA00022917"/>
    </source>
</evidence>
<dbReference type="EMBL" id="BARV01005239">
    <property type="protein sequence ID" value="GAI12820.1"/>
    <property type="molecule type" value="Genomic_DNA"/>
</dbReference>
<evidence type="ECO:0000256" key="1">
    <source>
        <dbReference type="ARBA" id="ARBA00022598"/>
    </source>
</evidence>
<evidence type="ECO:0000313" key="7">
    <source>
        <dbReference type="EMBL" id="GAI12820.1"/>
    </source>
</evidence>
<accession>X1MDQ6</accession>
<dbReference type="AlphaFoldDB" id="X1MDQ6"/>
<proteinExistence type="predicted"/>
<dbReference type="InterPro" id="IPR033911">
    <property type="entry name" value="MetRS_core"/>
</dbReference>
<feature type="domain" description="Methionyl/Leucyl tRNA synthetase" evidence="6">
    <location>
        <begin position="6"/>
        <end position="112"/>
    </location>
</feature>
<reference evidence="7" key="1">
    <citation type="journal article" date="2014" name="Front. Microbiol.">
        <title>High frequency of phylogenetically diverse reductive dehalogenase-homologous genes in deep subseafloor sedimentary metagenomes.</title>
        <authorList>
            <person name="Kawai M."/>
            <person name="Futagami T."/>
            <person name="Toyoda A."/>
            <person name="Takaki Y."/>
            <person name="Nishi S."/>
            <person name="Hori S."/>
            <person name="Arai W."/>
            <person name="Tsubouchi T."/>
            <person name="Morono Y."/>
            <person name="Uchiyama I."/>
            <person name="Ito T."/>
            <person name="Fujiyama A."/>
            <person name="Inagaki F."/>
            <person name="Takami H."/>
        </authorList>
    </citation>
    <scope>NUCLEOTIDE SEQUENCE</scope>
    <source>
        <strain evidence="7">Expedition CK06-06</strain>
    </source>
</reference>
<dbReference type="Gene3D" id="1.10.730.10">
    <property type="entry name" value="Isoleucyl-tRNA Synthetase, Domain 1"/>
    <property type="match status" value="1"/>
</dbReference>
<dbReference type="InterPro" id="IPR023457">
    <property type="entry name" value="Met-tRNA_synth_2"/>
</dbReference>
<protein>
    <recommendedName>
        <fullName evidence="6">Methionyl/Leucyl tRNA synthetase domain-containing protein</fullName>
    </recommendedName>
</protein>
<dbReference type="PANTHER" id="PTHR43326:SF1">
    <property type="entry name" value="METHIONINE--TRNA LIGASE, MITOCHONDRIAL"/>
    <property type="match status" value="1"/>
</dbReference>
<keyword evidence="3" id="KW-0067">ATP-binding</keyword>
<organism evidence="7">
    <name type="scientific">marine sediment metagenome</name>
    <dbReference type="NCBI Taxonomy" id="412755"/>
    <lineage>
        <taxon>unclassified sequences</taxon>
        <taxon>metagenomes</taxon>
        <taxon>ecological metagenomes</taxon>
    </lineage>
</organism>
<gene>
    <name evidence="7" type="ORF">S06H3_11019</name>
</gene>
<keyword evidence="1" id="KW-0436">Ligase</keyword>
<dbReference type="GO" id="GO:0004825">
    <property type="term" value="F:methionine-tRNA ligase activity"/>
    <property type="evidence" value="ECO:0007669"/>
    <property type="project" value="InterPro"/>
</dbReference>
<dbReference type="GO" id="GO:0006431">
    <property type="term" value="P:methionyl-tRNA aminoacylation"/>
    <property type="evidence" value="ECO:0007669"/>
    <property type="project" value="InterPro"/>
</dbReference>
<dbReference type="InterPro" id="IPR015413">
    <property type="entry name" value="Methionyl/Leucyl_tRNA_Synth"/>
</dbReference>
<evidence type="ECO:0000256" key="3">
    <source>
        <dbReference type="ARBA" id="ARBA00022840"/>
    </source>
</evidence>
<evidence type="ECO:0000259" key="6">
    <source>
        <dbReference type="Pfam" id="PF09334"/>
    </source>
</evidence>
<keyword evidence="4" id="KW-0648">Protein biosynthesis</keyword>
<dbReference type="SUPFAM" id="SSF52374">
    <property type="entry name" value="Nucleotidylyl transferase"/>
    <property type="match status" value="1"/>
</dbReference>
<dbReference type="Pfam" id="PF09334">
    <property type="entry name" value="tRNA-synt_1g"/>
    <property type="match status" value="1"/>
</dbReference>
<keyword evidence="5" id="KW-0030">Aminoacyl-tRNA synthetase</keyword>
<evidence type="ECO:0000256" key="2">
    <source>
        <dbReference type="ARBA" id="ARBA00022741"/>
    </source>
</evidence>
<keyword evidence="2" id="KW-0547">Nucleotide-binding</keyword>
<dbReference type="InterPro" id="IPR014729">
    <property type="entry name" value="Rossmann-like_a/b/a_fold"/>
</dbReference>
<dbReference type="Gene3D" id="3.40.50.620">
    <property type="entry name" value="HUPs"/>
    <property type="match status" value="1"/>
</dbReference>
<dbReference type="PANTHER" id="PTHR43326">
    <property type="entry name" value="METHIONYL-TRNA SYNTHETASE"/>
    <property type="match status" value="1"/>
</dbReference>
<dbReference type="PRINTS" id="PR01041">
    <property type="entry name" value="TRNASYNTHMET"/>
</dbReference>